<dbReference type="Pfam" id="PF25053">
    <property type="entry name" value="DUF7791"/>
    <property type="match status" value="1"/>
</dbReference>
<evidence type="ECO:0000256" key="1">
    <source>
        <dbReference type="ARBA" id="ARBA00022737"/>
    </source>
</evidence>
<feature type="domain" description="DUF7791" evidence="3">
    <location>
        <begin position="395"/>
        <end position="542"/>
    </location>
</feature>
<proteinExistence type="predicted"/>
<dbReference type="Gene3D" id="3.40.50.300">
    <property type="entry name" value="P-loop containing nucleotide triphosphate hydrolases"/>
    <property type="match status" value="1"/>
</dbReference>
<evidence type="ECO:0000259" key="3">
    <source>
        <dbReference type="Pfam" id="PF25053"/>
    </source>
</evidence>
<dbReference type="EMBL" id="CDHK01000008">
    <property type="protein sequence ID" value="CEJ60586.1"/>
    <property type="molecule type" value="Genomic_DNA"/>
</dbReference>
<accession>A0A0F7TXD3</accession>
<evidence type="ECO:0000313" key="4">
    <source>
        <dbReference type="EMBL" id="CEJ60586.1"/>
    </source>
</evidence>
<protein>
    <submittedName>
        <fullName evidence="4">Uncharacterized protein</fullName>
    </submittedName>
</protein>
<dbReference type="AlphaFoldDB" id="A0A0F7TXD3"/>
<dbReference type="Pfam" id="PF24883">
    <property type="entry name" value="NPHP3_N"/>
    <property type="match status" value="1"/>
</dbReference>
<dbReference type="InterPro" id="IPR056693">
    <property type="entry name" value="DUF7791"/>
</dbReference>
<dbReference type="InterPro" id="IPR027417">
    <property type="entry name" value="P-loop_NTPase"/>
</dbReference>
<evidence type="ECO:0000313" key="5">
    <source>
        <dbReference type="Proteomes" id="UP000042958"/>
    </source>
</evidence>
<keyword evidence="5" id="KW-1185">Reference proteome</keyword>
<organism evidence="4 5">
    <name type="scientific">Penicillium brasilianum</name>
    <dbReference type="NCBI Taxonomy" id="104259"/>
    <lineage>
        <taxon>Eukaryota</taxon>
        <taxon>Fungi</taxon>
        <taxon>Dikarya</taxon>
        <taxon>Ascomycota</taxon>
        <taxon>Pezizomycotina</taxon>
        <taxon>Eurotiomycetes</taxon>
        <taxon>Eurotiomycetidae</taxon>
        <taxon>Eurotiales</taxon>
        <taxon>Aspergillaceae</taxon>
        <taxon>Penicillium</taxon>
    </lineage>
</organism>
<gene>
    <name evidence="4" type="ORF">PMG11_09155</name>
</gene>
<dbReference type="InterPro" id="IPR056884">
    <property type="entry name" value="NPHP3-like_N"/>
</dbReference>
<dbReference type="Proteomes" id="UP000042958">
    <property type="component" value="Unassembled WGS sequence"/>
</dbReference>
<name>A0A0F7TXD3_PENBI</name>
<sequence length="624" mass="71998">MRIMDKLLETNHLLRAGLAPSIEELRKTVMQSMETLRADFEQQSEMFLLAQQKETTENPRPKEQIKWQQEMRQLEALPPVDITAITEKVNTTAIASNEIATKLFILRSLRFDGMELRRSQVSEAHKHTYSWAYMSAFSEWMVSEDPVFWISGKPGSGKSTLMKYLVNSPDTCDHLRKWAGTRKLVIIDHFFWINGSSLHRSQEGLLRSLLFDVFRKCPELIETAFPEQWNDSMNLSYDFDDLSLSWDRQELLSGLQQITLQTASSNTFCIFIDGLDEYEGEHEDLVNILSNMAHTSPIKLCVASRPWNIFEKALGKSLTRKLYLENLNKPDIELYVKIPLQDRADFRALALASPDAAELASDIVQRSNGVFLWVYLVVLAYPVDLDKFFKHIMDSLDPIYQAQIARGFSVALAARDPLSVVSFWYLDELEQDASVAITKHVDNLSEKRKRLEHFWKEEVRKMTVRLNGRFKGLLEIVVPHPQAQDIVPSELTVDFLHRTVRDFLVTEDCQRVLKEWIPSDFDVHFALCNIQLAEAKELPLQMKNMPSMICPTSAIFHSARQFEICHQRSLNQVLEQLGSTLEVYGRGLSPWLGEEITPWLHIEVKSFVVYAVMTNQTRFISNLF</sequence>
<dbReference type="PANTHER" id="PTHR10039:SF5">
    <property type="entry name" value="NACHT DOMAIN-CONTAINING PROTEIN"/>
    <property type="match status" value="1"/>
</dbReference>
<feature type="domain" description="Nephrocystin 3-like N-terminal" evidence="2">
    <location>
        <begin position="128"/>
        <end position="305"/>
    </location>
</feature>
<keyword evidence="1" id="KW-0677">Repeat</keyword>
<evidence type="ECO:0000259" key="2">
    <source>
        <dbReference type="Pfam" id="PF24883"/>
    </source>
</evidence>
<dbReference type="SUPFAM" id="SSF52540">
    <property type="entry name" value="P-loop containing nucleoside triphosphate hydrolases"/>
    <property type="match status" value="1"/>
</dbReference>
<dbReference type="OrthoDB" id="443402at2759"/>
<dbReference type="PANTHER" id="PTHR10039">
    <property type="entry name" value="AMELOGENIN"/>
    <property type="match status" value="1"/>
</dbReference>
<dbReference type="STRING" id="104259.A0A0F7TXD3"/>
<reference evidence="5" key="1">
    <citation type="journal article" date="2015" name="Genome Announc.">
        <title>Draft genome sequence of the fungus Penicillium brasilianum MG11.</title>
        <authorList>
            <person name="Horn F."/>
            <person name="Linde J."/>
            <person name="Mattern D.J."/>
            <person name="Walther G."/>
            <person name="Guthke R."/>
            <person name="Brakhage A.A."/>
            <person name="Valiante V."/>
        </authorList>
    </citation>
    <scope>NUCLEOTIDE SEQUENCE [LARGE SCALE GENOMIC DNA]</scope>
    <source>
        <strain evidence="5">MG11</strain>
    </source>
</reference>